<evidence type="ECO:0000313" key="10">
    <source>
        <dbReference type="EMBL" id="AAS54528.1"/>
    </source>
</evidence>
<evidence type="ECO:0000256" key="2">
    <source>
        <dbReference type="ARBA" id="ARBA00006983"/>
    </source>
</evidence>
<name>Q750B8_EREGS</name>
<organism evidence="10 11">
    <name type="scientific">Eremothecium gossypii (strain ATCC 10895 / CBS 109.51 / FGSC 9923 / NRRL Y-1056)</name>
    <name type="common">Yeast</name>
    <name type="synonym">Ashbya gossypii</name>
    <dbReference type="NCBI Taxonomy" id="284811"/>
    <lineage>
        <taxon>Eukaryota</taxon>
        <taxon>Fungi</taxon>
        <taxon>Dikarya</taxon>
        <taxon>Ascomycota</taxon>
        <taxon>Saccharomycotina</taxon>
        <taxon>Saccharomycetes</taxon>
        <taxon>Saccharomycetales</taxon>
        <taxon>Saccharomycetaceae</taxon>
        <taxon>Eremothecium</taxon>
    </lineage>
</organism>
<feature type="domain" description="Amino acid permease/ SLC12A" evidence="9">
    <location>
        <begin position="76"/>
        <end position="541"/>
    </location>
</feature>
<evidence type="ECO:0000256" key="6">
    <source>
        <dbReference type="ARBA" id="ARBA00022989"/>
    </source>
</evidence>
<dbReference type="PANTHER" id="PTHR43341:SF17">
    <property type="entry name" value="GENERAL AMINO ACID PERMEASE AGP1-RELATED"/>
    <property type="match status" value="1"/>
</dbReference>
<dbReference type="InterPro" id="IPR050524">
    <property type="entry name" value="APC_YAT"/>
</dbReference>
<dbReference type="NCBIfam" id="TIGR00913">
    <property type="entry name" value="2A0310"/>
    <property type="match status" value="1"/>
</dbReference>
<dbReference type="InParanoid" id="Q750B8"/>
<feature type="transmembrane region" description="Helical" evidence="8">
    <location>
        <begin position="188"/>
        <end position="208"/>
    </location>
</feature>
<proteinExistence type="inferred from homology"/>
<sequence>MSGFVSDKPAVPKATSDSSSSAVSIEYAGNRNAWTRFTDSFKRAQVDTAVDLEGKDADNGLNKTQQTLKHNIKTRHLTMISLGTGIGTGLLVASGKALHFGGPAGLVIGYVTTSTMLYCVVQACCELGVAYATLPGNYNAYPTFLVDKGFGFAVALVYGLQWATVLPLELVTASMTVKYWTSSVNPDVFVAIFYVFLLFIHFFGSRGYAEAEFIFNSLKVLLMAGFIIMAISLTAGASEQGYIGGQYWHDPGAFGGDRAIDRFKGICSVWVQAAFAYGGSEFIALTAAEQANPRESVPKATKRWLYRVVVVFLLPVILIGFLVPHNSDQLLSAEGGSGSRASPFVIAAALHGVRVVPHIINFIILTSVISVGNSAMYSAPRILLSLAEHGMCPKIFTYVDRQGRPLVTLIFVSLFGLIAFVAASNQEENVFTWLSAIAGLSQLFTWTAIAVSHVRFRRAMRVQGRSLGELGYRANTGALGSYYAIFFNVIVLIAQFWIAIAPIPKHGELDVEFFFQNYLAFPVLVVFYLGYKLWKRDFRLVIPSSEVDLLSHRQIFDEEVLLQEEAERKERLRNSTLFKRLLDFWC</sequence>
<evidence type="ECO:0000256" key="1">
    <source>
        <dbReference type="ARBA" id="ARBA00004141"/>
    </source>
</evidence>
<evidence type="ECO:0000256" key="7">
    <source>
        <dbReference type="ARBA" id="ARBA00023136"/>
    </source>
</evidence>
<feature type="transmembrane region" description="Helical" evidence="8">
    <location>
        <begin position="77"/>
        <end position="95"/>
    </location>
</feature>
<feature type="transmembrane region" description="Helical" evidence="8">
    <location>
        <begin position="482"/>
        <end position="501"/>
    </location>
</feature>
<feature type="transmembrane region" description="Helical" evidence="8">
    <location>
        <begin position="359"/>
        <end position="384"/>
    </location>
</feature>
<gene>
    <name evidence="10" type="ORF">AGOS_AGR039C</name>
</gene>
<feature type="transmembrane region" description="Helical" evidence="8">
    <location>
        <begin position="513"/>
        <end position="531"/>
    </location>
</feature>
<dbReference type="AlphaFoldDB" id="Q750B8"/>
<feature type="transmembrane region" description="Helical" evidence="8">
    <location>
        <begin position="150"/>
        <end position="168"/>
    </location>
</feature>
<dbReference type="OMA" id="ACIMMIL"/>
<dbReference type="HOGENOM" id="CLU_007946_12_0_1"/>
<keyword evidence="11" id="KW-1185">Reference proteome</keyword>
<dbReference type="KEGG" id="ago:AGOS_AGR039C"/>
<dbReference type="OrthoDB" id="3900342at2759"/>
<comment type="similarity">
    <text evidence="2">Belongs to the amino acid-polyamine-organocation (APC) superfamily. YAT (TC 2.A.3.10) family.</text>
</comment>
<evidence type="ECO:0000313" key="11">
    <source>
        <dbReference type="Proteomes" id="UP000000591"/>
    </source>
</evidence>
<reference evidence="10 11" key="1">
    <citation type="journal article" date="2004" name="Science">
        <title>The Ashbya gossypii genome as a tool for mapping the ancient Saccharomyces cerevisiae genome.</title>
        <authorList>
            <person name="Dietrich F.S."/>
            <person name="Voegeli S."/>
            <person name="Brachat S."/>
            <person name="Lerch A."/>
            <person name="Gates K."/>
            <person name="Steiner S."/>
            <person name="Mohr C."/>
            <person name="Pohlmann R."/>
            <person name="Luedi P."/>
            <person name="Choi S."/>
            <person name="Wing R.A."/>
            <person name="Flavier A."/>
            <person name="Gaffney T.D."/>
            <person name="Philippsen P."/>
        </authorList>
    </citation>
    <scope>NUCLEOTIDE SEQUENCE [LARGE SCALE GENOMIC DNA]</scope>
    <source>
        <strain evidence="11">ATCC 10895 / CBS 109.51 / FGSC 9923 / NRRL Y-1056</strain>
    </source>
</reference>
<evidence type="ECO:0000256" key="8">
    <source>
        <dbReference type="SAM" id="Phobius"/>
    </source>
</evidence>
<feature type="transmembrane region" description="Helical" evidence="8">
    <location>
        <begin position="405"/>
        <end position="424"/>
    </location>
</feature>
<dbReference type="InterPro" id="IPR004762">
    <property type="entry name" value="Amino_acid_permease_fungi"/>
</dbReference>
<feature type="transmembrane region" description="Helical" evidence="8">
    <location>
        <begin position="107"/>
        <end position="129"/>
    </location>
</feature>
<accession>Q750B8</accession>
<feature type="transmembrane region" description="Helical" evidence="8">
    <location>
        <begin position="220"/>
        <end position="243"/>
    </location>
</feature>
<evidence type="ECO:0000256" key="4">
    <source>
        <dbReference type="ARBA" id="ARBA00022692"/>
    </source>
</evidence>
<dbReference type="GO" id="GO:0015171">
    <property type="term" value="F:amino acid transmembrane transporter activity"/>
    <property type="evidence" value="ECO:0000318"/>
    <property type="project" value="GO_Central"/>
</dbReference>
<evidence type="ECO:0000256" key="3">
    <source>
        <dbReference type="ARBA" id="ARBA00022448"/>
    </source>
</evidence>
<feature type="transmembrane region" description="Helical" evidence="8">
    <location>
        <begin position="430"/>
        <end position="451"/>
    </location>
</feature>
<dbReference type="GeneID" id="4623004"/>
<dbReference type="GO" id="GO:0003333">
    <property type="term" value="P:amino acid transmembrane transport"/>
    <property type="evidence" value="ECO:0000318"/>
    <property type="project" value="GO_Central"/>
</dbReference>
<protein>
    <submittedName>
        <fullName evidence="10">AGR039Cp</fullName>
    </submittedName>
</protein>
<reference evidence="11" key="2">
    <citation type="journal article" date="2013" name="G3 (Bethesda)">
        <title>Genomes of Ashbya fungi isolated from insects reveal four mating-type loci, numerous translocations, lack of transposons, and distinct gene duplications.</title>
        <authorList>
            <person name="Dietrich F.S."/>
            <person name="Voegeli S."/>
            <person name="Kuo S."/>
            <person name="Philippsen P."/>
        </authorList>
    </citation>
    <scope>GENOME REANNOTATION</scope>
    <source>
        <strain evidence="11">ATCC 10895 / CBS 109.51 / FGSC 9923 / NRRL Y-1056</strain>
    </source>
</reference>
<dbReference type="GO" id="GO:0016020">
    <property type="term" value="C:membrane"/>
    <property type="evidence" value="ECO:0000318"/>
    <property type="project" value="GO_Central"/>
</dbReference>
<dbReference type="FunFam" id="1.20.1740.10:FF:000017">
    <property type="entry name" value="Amino acid permease"/>
    <property type="match status" value="1"/>
</dbReference>
<dbReference type="PANTHER" id="PTHR43341">
    <property type="entry name" value="AMINO ACID PERMEASE"/>
    <property type="match status" value="1"/>
</dbReference>
<comment type="subcellular location">
    <subcellularLocation>
        <location evidence="1">Membrane</location>
        <topology evidence="1">Multi-pass membrane protein</topology>
    </subcellularLocation>
</comment>
<feature type="transmembrane region" description="Helical" evidence="8">
    <location>
        <begin position="304"/>
        <end position="323"/>
    </location>
</feature>
<dbReference type="eggNOG" id="KOG1286">
    <property type="taxonomic scope" value="Eukaryota"/>
</dbReference>
<dbReference type="PIRSF" id="PIRSF006060">
    <property type="entry name" value="AA_transporter"/>
    <property type="match status" value="1"/>
</dbReference>
<evidence type="ECO:0000256" key="5">
    <source>
        <dbReference type="ARBA" id="ARBA00022970"/>
    </source>
</evidence>
<keyword evidence="7 8" id="KW-0472">Membrane</keyword>
<dbReference type="Proteomes" id="UP000000591">
    <property type="component" value="Chromosome VII"/>
</dbReference>
<dbReference type="InterPro" id="IPR004841">
    <property type="entry name" value="AA-permease/SLC12A_dom"/>
</dbReference>
<dbReference type="Gene3D" id="1.20.1740.10">
    <property type="entry name" value="Amino acid/polyamine transporter I"/>
    <property type="match status" value="1"/>
</dbReference>
<dbReference type="Pfam" id="PF00324">
    <property type="entry name" value="AA_permease"/>
    <property type="match status" value="1"/>
</dbReference>
<keyword evidence="4 8" id="KW-0812">Transmembrane</keyword>
<evidence type="ECO:0000259" key="9">
    <source>
        <dbReference type="Pfam" id="PF00324"/>
    </source>
</evidence>
<keyword evidence="5" id="KW-0029">Amino-acid transport</keyword>
<dbReference type="EMBL" id="AE016820">
    <property type="protein sequence ID" value="AAS54528.1"/>
    <property type="molecule type" value="Genomic_DNA"/>
</dbReference>
<dbReference type="RefSeq" id="NP_986704.1">
    <property type="nucleotide sequence ID" value="NM_211766.1"/>
</dbReference>
<keyword evidence="3" id="KW-0813">Transport</keyword>
<keyword evidence="6 8" id="KW-1133">Transmembrane helix</keyword>